<evidence type="ECO:0000313" key="1">
    <source>
        <dbReference type="EMBL" id="ETS02620.1"/>
    </source>
</evidence>
<sequence length="134" mass="14072">MCQVSIVYIYTLGYKLTNQHISMSTLLQPPALPTPAATRTAASSLYPSNDVHDGCNIPSPSTVAGLRSQHDGRWPRLTRLLQRCTAGQLSSSSPLYIKSPESVATATCPLGSGAVGNSDSGCWGGFPSTHGCYG</sequence>
<dbReference type="Proteomes" id="UP000024376">
    <property type="component" value="Unassembled WGS sequence"/>
</dbReference>
<organism evidence="1 2">
    <name type="scientific">Hypocrea jecorina (strain ATCC 56765 / BCRC 32924 / NRRL 11460 / Rut C-30)</name>
    <name type="common">Trichoderma reesei</name>
    <dbReference type="NCBI Taxonomy" id="1344414"/>
    <lineage>
        <taxon>Eukaryota</taxon>
        <taxon>Fungi</taxon>
        <taxon>Dikarya</taxon>
        <taxon>Ascomycota</taxon>
        <taxon>Pezizomycotina</taxon>
        <taxon>Sordariomycetes</taxon>
        <taxon>Hypocreomycetidae</taxon>
        <taxon>Hypocreales</taxon>
        <taxon>Hypocreaceae</taxon>
        <taxon>Trichoderma</taxon>
    </lineage>
</organism>
<dbReference type="HOGENOM" id="CLU_1897688_0_0_1"/>
<reference evidence="2" key="1">
    <citation type="journal article" date="2013" name="Ind. Biotechnol.">
        <title>Comparative genomics analysis of Trichoderma reesei strains.</title>
        <authorList>
            <person name="Koike H."/>
            <person name="Aerts A."/>
            <person name="LaButti K."/>
            <person name="Grigoriev I.V."/>
            <person name="Baker S.E."/>
        </authorList>
    </citation>
    <scope>NUCLEOTIDE SEQUENCE [LARGE SCALE GENOMIC DNA]</scope>
    <source>
        <strain evidence="2">ATCC 56765 / BCRC 32924 / NRRL 11460 / Rut C-30</strain>
    </source>
</reference>
<proteinExistence type="predicted"/>
<protein>
    <submittedName>
        <fullName evidence="1">Uncharacterized protein</fullName>
    </submittedName>
</protein>
<evidence type="ECO:0000313" key="2">
    <source>
        <dbReference type="Proteomes" id="UP000024376"/>
    </source>
</evidence>
<accession>A0A024SB85</accession>
<gene>
    <name evidence="1" type="ORF">M419DRAFT_123149</name>
</gene>
<dbReference type="KEGG" id="trr:M419DRAFT_123149"/>
<name>A0A024SB85_HYPJR</name>
<dbReference type="AlphaFoldDB" id="A0A024SB85"/>
<dbReference type="EMBL" id="KI911145">
    <property type="protein sequence ID" value="ETS02620.1"/>
    <property type="molecule type" value="Genomic_DNA"/>
</dbReference>